<dbReference type="EMBL" id="JACHKZ010000033">
    <property type="protein sequence ID" value="MBB6579589.1"/>
    <property type="molecule type" value="Genomic_DNA"/>
</dbReference>
<dbReference type="Pfam" id="PF08809">
    <property type="entry name" value="DUF1799"/>
    <property type="match status" value="1"/>
</dbReference>
<proteinExistence type="predicted"/>
<accession>A0ABR6RKB9</accession>
<organism evidence="1 2">
    <name type="scientific">Comamonas odontotermitis</name>
    <dbReference type="NCBI Taxonomy" id="379895"/>
    <lineage>
        <taxon>Bacteria</taxon>
        <taxon>Pseudomonadati</taxon>
        <taxon>Pseudomonadota</taxon>
        <taxon>Betaproteobacteria</taxon>
        <taxon>Burkholderiales</taxon>
        <taxon>Comamonadaceae</taxon>
        <taxon>Comamonas</taxon>
    </lineage>
</organism>
<protein>
    <submittedName>
        <fullName evidence="1">Uncharacterized protein</fullName>
    </submittedName>
</protein>
<dbReference type="InterPro" id="IPR014915">
    <property type="entry name" value="Phage_TLS_TfmB"/>
</dbReference>
<sequence length="101" mass="11613">MKRLGIPVEALAQPEPVFIYPGHEDAYQLFCDHADQWRSHMGGYYAFDATVAYAWMDSEGIEGKRRNELWREVRQIAGGALAIMREQMEEAQRKASANRSH</sequence>
<reference evidence="1 2" key="1">
    <citation type="submission" date="2020-08" db="EMBL/GenBank/DDBJ databases">
        <title>Functional genomics of gut bacteria from endangered species of beetles.</title>
        <authorList>
            <person name="Carlos-Shanley C."/>
        </authorList>
    </citation>
    <scope>NUCLEOTIDE SEQUENCE [LARGE SCALE GENOMIC DNA]</scope>
    <source>
        <strain evidence="1 2">S00124</strain>
    </source>
</reference>
<keyword evidence="2" id="KW-1185">Reference proteome</keyword>
<name>A0ABR6RKB9_9BURK</name>
<comment type="caution">
    <text evidence="1">The sequence shown here is derived from an EMBL/GenBank/DDBJ whole genome shotgun (WGS) entry which is preliminary data.</text>
</comment>
<dbReference type="RefSeq" id="WP_184711117.1">
    <property type="nucleotide sequence ID" value="NZ_JACHKZ010000033.1"/>
</dbReference>
<gene>
    <name evidence="1" type="ORF">HNP33_003703</name>
</gene>
<evidence type="ECO:0000313" key="1">
    <source>
        <dbReference type="EMBL" id="MBB6579589.1"/>
    </source>
</evidence>
<dbReference type="Proteomes" id="UP000562492">
    <property type="component" value="Unassembled WGS sequence"/>
</dbReference>
<evidence type="ECO:0000313" key="2">
    <source>
        <dbReference type="Proteomes" id="UP000562492"/>
    </source>
</evidence>